<evidence type="ECO:0000256" key="1">
    <source>
        <dbReference type="ARBA" id="ARBA00004123"/>
    </source>
</evidence>
<keyword evidence="10" id="KW-0472">Membrane</keyword>
<evidence type="ECO:0000256" key="6">
    <source>
        <dbReference type="ARBA" id="ARBA00023125"/>
    </source>
</evidence>
<evidence type="ECO:0000256" key="4">
    <source>
        <dbReference type="ARBA" id="ARBA00022771"/>
    </source>
</evidence>
<sequence length="515" mass="55064">AANLTAHLRTHSGEKPFRCGICDRRFSQSSSVTTHMRTHSGERPYACPLCGKAFSDSSTLTKHLRVHSGEKPYQCQLCLLRSGNLNRHMKVHLPNGGGGGGGMGGGCRRNWKVRRPQSHLRGAATQTGMLSRALLVLSLVFSSLLILAGALQIAVSAIRTPPTRAAAQWHQRAARSELGQRMLLAAAGCVACWRPRLCCPSVSQPSCGSASHSAPSACSCRRCCHPPVPAASWLRSDWPHVTACLSVLLCCTNLASLIALEKIDCINSATPGGSDCNNSICPGDCPHSDGVNHHVTPPPSYEAAVAAARPPSYDQSCSNCNDDEPRQACFCRLCSAAAALLAVPAPPRTMKSPRDTTATASAPAERPQRQLPGGLPQLGGCASCSARCPGSASARKGRQLPVPAGRQTVAGRHWYPWHLFHSDFDEHERYTKAERGPIEVSTIIELDSVGRLVSSLGENIFYLPHGITVIRLNKDTRKPDLVIGEKFVPGNDASHFCKPTKGAVAVPMDTFFVAD</sequence>
<dbReference type="InterPro" id="IPR013087">
    <property type="entry name" value="Znf_C2H2_type"/>
</dbReference>
<evidence type="ECO:0000259" key="11">
    <source>
        <dbReference type="PROSITE" id="PS50157"/>
    </source>
</evidence>
<dbReference type="PROSITE" id="PS50157">
    <property type="entry name" value="ZINC_FINGER_C2H2_2"/>
    <property type="match status" value="3"/>
</dbReference>
<keyword evidence="7" id="KW-0539">Nucleus</keyword>
<evidence type="ECO:0000256" key="9">
    <source>
        <dbReference type="SAM" id="MobiDB-lite"/>
    </source>
</evidence>
<evidence type="ECO:0000256" key="7">
    <source>
        <dbReference type="ARBA" id="ARBA00023242"/>
    </source>
</evidence>
<reference evidence="13" key="1">
    <citation type="submission" date="2016-11" db="UniProtKB">
        <authorList>
            <consortium name="WormBaseParasite"/>
        </authorList>
    </citation>
    <scope>IDENTIFICATION</scope>
</reference>
<evidence type="ECO:0000256" key="10">
    <source>
        <dbReference type="SAM" id="Phobius"/>
    </source>
</evidence>
<keyword evidence="2" id="KW-0479">Metal-binding</keyword>
<keyword evidence="12" id="KW-1185">Reference proteome</keyword>
<keyword evidence="10" id="KW-1133">Transmembrane helix</keyword>
<evidence type="ECO:0000256" key="2">
    <source>
        <dbReference type="ARBA" id="ARBA00022723"/>
    </source>
</evidence>
<dbReference type="WBParaSite" id="maker-unitig_21141-snap-gene-0.2-mRNA-1">
    <property type="protein sequence ID" value="maker-unitig_21141-snap-gene-0.2-mRNA-1"/>
    <property type="gene ID" value="maker-unitig_21141-snap-gene-0.2"/>
</dbReference>
<dbReference type="PROSITE" id="PS00028">
    <property type="entry name" value="ZINC_FINGER_C2H2_1"/>
    <property type="match status" value="2"/>
</dbReference>
<dbReference type="SMART" id="SM00355">
    <property type="entry name" value="ZnF_C2H2"/>
    <property type="match status" value="3"/>
</dbReference>
<dbReference type="InterPro" id="IPR011042">
    <property type="entry name" value="6-blade_b-propeller_TolB-like"/>
</dbReference>
<feature type="transmembrane region" description="Helical" evidence="10">
    <location>
        <begin position="134"/>
        <end position="155"/>
    </location>
</feature>
<evidence type="ECO:0000256" key="3">
    <source>
        <dbReference type="ARBA" id="ARBA00022737"/>
    </source>
</evidence>
<feature type="domain" description="C2H2-type" evidence="11">
    <location>
        <begin position="17"/>
        <end position="44"/>
    </location>
</feature>
<keyword evidence="6" id="KW-0238">DNA-binding</keyword>
<dbReference type="Gene3D" id="3.30.160.60">
    <property type="entry name" value="Classic Zinc Finger"/>
    <property type="match status" value="3"/>
</dbReference>
<protein>
    <submittedName>
        <fullName evidence="13">Chorion transcription factor Cf2</fullName>
    </submittedName>
</protein>
<name>A0A1I8F5F5_9PLAT</name>
<dbReference type="GO" id="GO:0005634">
    <property type="term" value="C:nucleus"/>
    <property type="evidence" value="ECO:0007669"/>
    <property type="project" value="UniProtKB-SubCell"/>
</dbReference>
<dbReference type="InterPro" id="IPR050329">
    <property type="entry name" value="GLI_C2H2-zinc-finger"/>
</dbReference>
<organism evidence="12 13">
    <name type="scientific">Macrostomum lignano</name>
    <dbReference type="NCBI Taxonomy" id="282301"/>
    <lineage>
        <taxon>Eukaryota</taxon>
        <taxon>Metazoa</taxon>
        <taxon>Spiralia</taxon>
        <taxon>Lophotrochozoa</taxon>
        <taxon>Platyhelminthes</taxon>
        <taxon>Rhabditophora</taxon>
        <taxon>Macrostomorpha</taxon>
        <taxon>Macrostomida</taxon>
        <taxon>Macrostomidae</taxon>
        <taxon>Macrostomum</taxon>
    </lineage>
</organism>
<dbReference type="GO" id="GO:0000981">
    <property type="term" value="F:DNA-binding transcription factor activity, RNA polymerase II-specific"/>
    <property type="evidence" value="ECO:0007669"/>
    <property type="project" value="TreeGrafter"/>
</dbReference>
<dbReference type="GO" id="GO:0000978">
    <property type="term" value="F:RNA polymerase II cis-regulatory region sequence-specific DNA binding"/>
    <property type="evidence" value="ECO:0007669"/>
    <property type="project" value="TreeGrafter"/>
</dbReference>
<feature type="domain" description="C2H2-type" evidence="11">
    <location>
        <begin position="45"/>
        <end position="72"/>
    </location>
</feature>
<dbReference type="Gene3D" id="2.120.10.30">
    <property type="entry name" value="TolB, C-terminal domain"/>
    <property type="match status" value="1"/>
</dbReference>
<dbReference type="SUPFAM" id="SSF57667">
    <property type="entry name" value="beta-beta-alpha zinc fingers"/>
    <property type="match status" value="2"/>
</dbReference>
<dbReference type="FunFam" id="3.30.160.60:FF:002343">
    <property type="entry name" value="Zinc finger protein 33A"/>
    <property type="match status" value="1"/>
</dbReference>
<dbReference type="GO" id="GO:0045944">
    <property type="term" value="P:positive regulation of transcription by RNA polymerase II"/>
    <property type="evidence" value="ECO:0007669"/>
    <property type="project" value="UniProtKB-ARBA"/>
</dbReference>
<dbReference type="AlphaFoldDB" id="A0A1I8F5F5"/>
<dbReference type="InterPro" id="IPR036236">
    <property type="entry name" value="Znf_C2H2_sf"/>
</dbReference>
<dbReference type="Pfam" id="PF00096">
    <property type="entry name" value="zf-C2H2"/>
    <property type="match status" value="2"/>
</dbReference>
<comment type="subcellular location">
    <subcellularLocation>
        <location evidence="1">Nucleus</location>
    </subcellularLocation>
</comment>
<dbReference type="GO" id="GO:0008270">
    <property type="term" value="F:zinc ion binding"/>
    <property type="evidence" value="ECO:0007669"/>
    <property type="project" value="UniProtKB-KW"/>
</dbReference>
<keyword evidence="5" id="KW-0862">Zinc</keyword>
<keyword evidence="10" id="KW-0812">Transmembrane</keyword>
<evidence type="ECO:0000313" key="13">
    <source>
        <dbReference type="WBParaSite" id="maker-unitig_21141-snap-gene-0.2-mRNA-1"/>
    </source>
</evidence>
<feature type="region of interest" description="Disordered" evidence="9">
    <location>
        <begin position="346"/>
        <end position="372"/>
    </location>
</feature>
<feature type="domain" description="C2H2-type" evidence="11">
    <location>
        <begin position="1"/>
        <end position="16"/>
    </location>
</feature>
<keyword evidence="3" id="KW-0677">Repeat</keyword>
<dbReference type="FunFam" id="3.30.160.60:FF:000875">
    <property type="entry name" value="zinc finger protein 236 isoform X7"/>
    <property type="match status" value="1"/>
</dbReference>
<accession>A0A1I8F5F5</accession>
<proteinExistence type="predicted"/>
<keyword evidence="4 8" id="KW-0863">Zinc-finger</keyword>
<evidence type="ECO:0000256" key="8">
    <source>
        <dbReference type="PROSITE-ProRule" id="PRU00042"/>
    </source>
</evidence>
<dbReference type="PANTHER" id="PTHR19818:SF163">
    <property type="entry name" value="C2H2-TYPE DOMAIN-CONTAINING PROTEIN"/>
    <property type="match status" value="1"/>
</dbReference>
<dbReference type="PANTHER" id="PTHR19818">
    <property type="entry name" value="ZINC FINGER PROTEIN ZIC AND GLI"/>
    <property type="match status" value="1"/>
</dbReference>
<evidence type="ECO:0000256" key="5">
    <source>
        <dbReference type="ARBA" id="ARBA00022833"/>
    </source>
</evidence>
<evidence type="ECO:0000313" key="12">
    <source>
        <dbReference type="Proteomes" id="UP000095280"/>
    </source>
</evidence>
<dbReference type="Proteomes" id="UP000095280">
    <property type="component" value="Unplaced"/>
</dbReference>